<evidence type="ECO:0000313" key="3">
    <source>
        <dbReference type="Proteomes" id="UP001194468"/>
    </source>
</evidence>
<keyword evidence="1" id="KW-0812">Transmembrane</keyword>
<keyword evidence="1" id="KW-1133">Transmembrane helix</keyword>
<sequence length="240" mass="26646">MALSFRTARRLWMGLVALVSLTCIFLAVVLWLHGYSKSKNFGALVVIPCFAFAGAVWTIFKKMFFSPQIVCVEVTWVFALLPFQILLGLFAFESDGALRTRFTAIYEALVALVWTNSVLVFLYTAGIISLALLTQFSFDQEIWARDIDSSPCPFPFPVLLVYAFPFAAKYFRGTPVESRGAPATATHYCVPGCSCHTKPTEVVEGTNYMEGTHSSIPIRVPTAMERRNVMICVTLGHMTG</sequence>
<feature type="transmembrane region" description="Helical" evidence="1">
    <location>
        <begin position="41"/>
        <end position="60"/>
    </location>
</feature>
<accession>A0AAD4C7V6</accession>
<reference evidence="2" key="1">
    <citation type="submission" date="2019-10" db="EMBL/GenBank/DDBJ databases">
        <authorList>
            <consortium name="DOE Joint Genome Institute"/>
            <person name="Kuo A."/>
            <person name="Miyauchi S."/>
            <person name="Kiss E."/>
            <person name="Drula E."/>
            <person name="Kohler A."/>
            <person name="Sanchez-Garcia M."/>
            <person name="Andreopoulos B."/>
            <person name="Barry K.W."/>
            <person name="Bonito G."/>
            <person name="Buee M."/>
            <person name="Carver A."/>
            <person name="Chen C."/>
            <person name="Cichocki N."/>
            <person name="Clum A."/>
            <person name="Culley D."/>
            <person name="Crous P.W."/>
            <person name="Fauchery L."/>
            <person name="Girlanda M."/>
            <person name="Hayes R."/>
            <person name="Keri Z."/>
            <person name="LaButti K."/>
            <person name="Lipzen A."/>
            <person name="Lombard V."/>
            <person name="Magnuson J."/>
            <person name="Maillard F."/>
            <person name="Morin E."/>
            <person name="Murat C."/>
            <person name="Nolan M."/>
            <person name="Ohm R."/>
            <person name="Pangilinan J."/>
            <person name="Pereira M."/>
            <person name="Perotto S."/>
            <person name="Peter M."/>
            <person name="Riley R."/>
            <person name="Sitrit Y."/>
            <person name="Stielow B."/>
            <person name="Szollosi G."/>
            <person name="Zifcakova L."/>
            <person name="Stursova M."/>
            <person name="Spatafora J.W."/>
            <person name="Tedersoo L."/>
            <person name="Vaario L.-M."/>
            <person name="Yamada A."/>
            <person name="Yan M."/>
            <person name="Wang P."/>
            <person name="Xu J."/>
            <person name="Bruns T."/>
            <person name="Baldrian P."/>
            <person name="Vilgalys R."/>
            <person name="Henrissat B."/>
            <person name="Grigoriev I.V."/>
            <person name="Hibbett D."/>
            <person name="Nagy L.G."/>
            <person name="Martin F.M."/>
        </authorList>
    </citation>
    <scope>NUCLEOTIDE SEQUENCE</scope>
    <source>
        <strain evidence="2">BED1</strain>
    </source>
</reference>
<reference evidence="2" key="2">
    <citation type="journal article" date="2020" name="Nat. Commun.">
        <title>Large-scale genome sequencing of mycorrhizal fungi provides insights into the early evolution of symbiotic traits.</title>
        <authorList>
            <person name="Miyauchi S."/>
            <person name="Kiss E."/>
            <person name="Kuo A."/>
            <person name="Drula E."/>
            <person name="Kohler A."/>
            <person name="Sanchez-Garcia M."/>
            <person name="Morin E."/>
            <person name="Andreopoulos B."/>
            <person name="Barry K.W."/>
            <person name="Bonito G."/>
            <person name="Buee M."/>
            <person name="Carver A."/>
            <person name="Chen C."/>
            <person name="Cichocki N."/>
            <person name="Clum A."/>
            <person name="Culley D."/>
            <person name="Crous P.W."/>
            <person name="Fauchery L."/>
            <person name="Girlanda M."/>
            <person name="Hayes R.D."/>
            <person name="Keri Z."/>
            <person name="LaButti K."/>
            <person name="Lipzen A."/>
            <person name="Lombard V."/>
            <person name="Magnuson J."/>
            <person name="Maillard F."/>
            <person name="Murat C."/>
            <person name="Nolan M."/>
            <person name="Ohm R.A."/>
            <person name="Pangilinan J."/>
            <person name="Pereira M.F."/>
            <person name="Perotto S."/>
            <person name="Peter M."/>
            <person name="Pfister S."/>
            <person name="Riley R."/>
            <person name="Sitrit Y."/>
            <person name="Stielow J.B."/>
            <person name="Szollosi G."/>
            <person name="Zifcakova L."/>
            <person name="Stursova M."/>
            <person name="Spatafora J.W."/>
            <person name="Tedersoo L."/>
            <person name="Vaario L.M."/>
            <person name="Yamada A."/>
            <person name="Yan M."/>
            <person name="Wang P."/>
            <person name="Xu J."/>
            <person name="Bruns T."/>
            <person name="Baldrian P."/>
            <person name="Vilgalys R."/>
            <person name="Dunand C."/>
            <person name="Henrissat B."/>
            <person name="Grigoriev I.V."/>
            <person name="Hibbett D."/>
            <person name="Nagy L.G."/>
            <person name="Martin F.M."/>
        </authorList>
    </citation>
    <scope>NUCLEOTIDE SEQUENCE</scope>
    <source>
        <strain evidence="2">BED1</strain>
    </source>
</reference>
<protein>
    <submittedName>
        <fullName evidence="2">Uncharacterized protein</fullName>
    </submittedName>
</protein>
<name>A0AAD4C7V6_BOLED</name>
<dbReference type="AlphaFoldDB" id="A0AAD4C7V6"/>
<comment type="caution">
    <text evidence="2">The sequence shown here is derived from an EMBL/GenBank/DDBJ whole genome shotgun (WGS) entry which is preliminary data.</text>
</comment>
<keyword evidence="1" id="KW-0472">Membrane</keyword>
<feature type="transmembrane region" description="Helical" evidence="1">
    <location>
        <begin position="12"/>
        <end position="35"/>
    </location>
</feature>
<proteinExistence type="predicted"/>
<dbReference type="EMBL" id="WHUW01000002">
    <property type="protein sequence ID" value="KAF8450538.1"/>
    <property type="molecule type" value="Genomic_DNA"/>
</dbReference>
<feature type="transmembrane region" description="Helical" evidence="1">
    <location>
        <begin position="104"/>
        <end position="133"/>
    </location>
</feature>
<feature type="transmembrane region" description="Helical" evidence="1">
    <location>
        <begin position="72"/>
        <end position="92"/>
    </location>
</feature>
<keyword evidence="3" id="KW-1185">Reference proteome</keyword>
<evidence type="ECO:0000313" key="2">
    <source>
        <dbReference type="EMBL" id="KAF8450538.1"/>
    </source>
</evidence>
<evidence type="ECO:0000256" key="1">
    <source>
        <dbReference type="SAM" id="Phobius"/>
    </source>
</evidence>
<gene>
    <name evidence="2" type="ORF">L210DRAFT_907556</name>
</gene>
<organism evidence="2 3">
    <name type="scientific">Boletus edulis BED1</name>
    <dbReference type="NCBI Taxonomy" id="1328754"/>
    <lineage>
        <taxon>Eukaryota</taxon>
        <taxon>Fungi</taxon>
        <taxon>Dikarya</taxon>
        <taxon>Basidiomycota</taxon>
        <taxon>Agaricomycotina</taxon>
        <taxon>Agaricomycetes</taxon>
        <taxon>Agaricomycetidae</taxon>
        <taxon>Boletales</taxon>
        <taxon>Boletineae</taxon>
        <taxon>Boletaceae</taxon>
        <taxon>Boletoideae</taxon>
        <taxon>Boletus</taxon>
    </lineage>
</organism>
<dbReference type="Proteomes" id="UP001194468">
    <property type="component" value="Unassembled WGS sequence"/>
</dbReference>